<organism evidence="13 14">
    <name type="scientific">Desulfosporosinus acidiphilus (strain DSM 22704 / JCM 16185 / SJ4)</name>
    <dbReference type="NCBI Taxonomy" id="646529"/>
    <lineage>
        <taxon>Bacteria</taxon>
        <taxon>Bacillati</taxon>
        <taxon>Bacillota</taxon>
        <taxon>Clostridia</taxon>
        <taxon>Eubacteriales</taxon>
        <taxon>Desulfitobacteriaceae</taxon>
        <taxon>Desulfosporosinus</taxon>
    </lineage>
</organism>
<dbReference type="STRING" id="646529.Desaci_2717"/>
<dbReference type="Pfam" id="PF00108">
    <property type="entry name" value="Thiolase_N"/>
    <property type="match status" value="1"/>
</dbReference>
<dbReference type="InterPro" id="IPR002155">
    <property type="entry name" value="Thiolase"/>
</dbReference>
<dbReference type="AlphaFoldDB" id="I4D775"/>
<evidence type="ECO:0000256" key="4">
    <source>
        <dbReference type="ARBA" id="ARBA00022679"/>
    </source>
</evidence>
<dbReference type="CDD" id="cd00751">
    <property type="entry name" value="thiolase"/>
    <property type="match status" value="1"/>
</dbReference>
<evidence type="ECO:0000313" key="13">
    <source>
        <dbReference type="EMBL" id="AFM41649.1"/>
    </source>
</evidence>
<dbReference type="KEGG" id="dai:Desaci_2717"/>
<evidence type="ECO:0000313" key="14">
    <source>
        <dbReference type="Proteomes" id="UP000002892"/>
    </source>
</evidence>
<feature type="active site" description="Proton acceptor" evidence="9">
    <location>
        <position position="348"/>
    </location>
</feature>
<evidence type="ECO:0000256" key="7">
    <source>
        <dbReference type="ARBA" id="ARBA00044137"/>
    </source>
</evidence>
<dbReference type="PIRSF" id="PIRSF000429">
    <property type="entry name" value="Ac-CoA_Ac_transf"/>
    <property type="match status" value="1"/>
</dbReference>
<evidence type="ECO:0000256" key="5">
    <source>
        <dbReference type="ARBA" id="ARBA00023315"/>
    </source>
</evidence>
<dbReference type="GO" id="GO:0005737">
    <property type="term" value="C:cytoplasm"/>
    <property type="evidence" value="ECO:0007669"/>
    <property type="project" value="UniProtKB-SubCell"/>
</dbReference>
<dbReference type="Pfam" id="PF02803">
    <property type="entry name" value="Thiolase_C"/>
    <property type="match status" value="1"/>
</dbReference>
<dbReference type="eggNOG" id="COG0183">
    <property type="taxonomic scope" value="Bacteria"/>
</dbReference>
<dbReference type="PANTHER" id="PTHR18919">
    <property type="entry name" value="ACETYL-COA C-ACYLTRANSFERASE"/>
    <property type="match status" value="1"/>
</dbReference>
<comment type="similarity">
    <text evidence="2 10">Belongs to the thiolase-like superfamily. Thiolase family.</text>
</comment>
<protein>
    <recommendedName>
        <fullName evidence="7">Acetyl-CoA acetyltransferase</fullName>
        <ecNumber evidence="3">2.3.1.9</ecNumber>
    </recommendedName>
    <alternativeName>
        <fullName evidence="6">Acetoacetyl-CoA thiolase</fullName>
    </alternativeName>
</protein>
<feature type="domain" description="Thiolase N-terminal" evidence="11">
    <location>
        <begin position="7"/>
        <end position="262"/>
    </location>
</feature>
<dbReference type="InterPro" id="IPR016039">
    <property type="entry name" value="Thiolase-like"/>
</dbReference>
<dbReference type="NCBIfam" id="TIGR01930">
    <property type="entry name" value="AcCoA-C-Actrans"/>
    <property type="match status" value="1"/>
</dbReference>
<reference evidence="13 14" key="1">
    <citation type="journal article" date="2012" name="J. Bacteriol.">
        <title>Complete genome sequences of Desulfosporosinus orientis DSM765T, Desulfosporosinus youngiae DSM17734T, Desulfosporosinus meridiei DSM13257T, and Desulfosporosinus acidiphilus DSM22704T.</title>
        <authorList>
            <person name="Pester M."/>
            <person name="Brambilla E."/>
            <person name="Alazard D."/>
            <person name="Rattei T."/>
            <person name="Weinmaier T."/>
            <person name="Han J."/>
            <person name="Lucas S."/>
            <person name="Lapidus A."/>
            <person name="Cheng J.F."/>
            <person name="Goodwin L."/>
            <person name="Pitluck S."/>
            <person name="Peters L."/>
            <person name="Ovchinnikova G."/>
            <person name="Teshima H."/>
            <person name="Detter J.C."/>
            <person name="Han C.S."/>
            <person name="Tapia R."/>
            <person name="Land M.L."/>
            <person name="Hauser L."/>
            <person name="Kyrpides N.C."/>
            <person name="Ivanova N.N."/>
            <person name="Pagani I."/>
            <person name="Huntmann M."/>
            <person name="Wei C.L."/>
            <person name="Davenport K.W."/>
            <person name="Daligault H."/>
            <person name="Chain P.S."/>
            <person name="Chen A."/>
            <person name="Mavromatis K."/>
            <person name="Markowitz V."/>
            <person name="Szeto E."/>
            <person name="Mikhailova N."/>
            <person name="Pati A."/>
            <person name="Wagner M."/>
            <person name="Woyke T."/>
            <person name="Ollivier B."/>
            <person name="Klenk H.P."/>
            <person name="Spring S."/>
            <person name="Loy A."/>
        </authorList>
    </citation>
    <scope>NUCLEOTIDE SEQUENCE [LARGE SCALE GENOMIC DNA]</scope>
    <source>
        <strain evidence="14">DSM 22704 / JCM 16185 / SJ4</strain>
    </source>
</reference>
<feature type="domain" description="Thiolase C-terminal" evidence="12">
    <location>
        <begin position="271"/>
        <end position="390"/>
    </location>
</feature>
<dbReference type="HOGENOM" id="CLU_031026_0_0_9"/>
<evidence type="ECO:0000256" key="10">
    <source>
        <dbReference type="RuleBase" id="RU003557"/>
    </source>
</evidence>
<dbReference type="EMBL" id="CP003639">
    <property type="protein sequence ID" value="AFM41649.1"/>
    <property type="molecule type" value="Genomic_DNA"/>
</dbReference>
<keyword evidence="4 10" id="KW-0808">Transferase</keyword>
<name>I4D775_DESAJ</name>
<comment type="subcellular location">
    <subcellularLocation>
        <location evidence="1">Cytoplasm</location>
    </subcellularLocation>
</comment>
<dbReference type="PROSITE" id="PS00737">
    <property type="entry name" value="THIOLASE_2"/>
    <property type="match status" value="1"/>
</dbReference>
<dbReference type="GO" id="GO:0003985">
    <property type="term" value="F:acetyl-CoA C-acetyltransferase activity"/>
    <property type="evidence" value="ECO:0007669"/>
    <property type="project" value="UniProtKB-EC"/>
</dbReference>
<accession>I4D775</accession>
<comment type="catalytic activity">
    <reaction evidence="8">
        <text>2 acetyl-CoA = acetoacetyl-CoA + CoA</text>
        <dbReference type="Rhea" id="RHEA:21036"/>
        <dbReference type="ChEBI" id="CHEBI:57286"/>
        <dbReference type="ChEBI" id="CHEBI:57287"/>
        <dbReference type="ChEBI" id="CHEBI:57288"/>
        <dbReference type="EC" id="2.3.1.9"/>
    </reaction>
</comment>
<evidence type="ECO:0000256" key="6">
    <source>
        <dbReference type="ARBA" id="ARBA00030755"/>
    </source>
</evidence>
<dbReference type="InterPro" id="IPR020617">
    <property type="entry name" value="Thiolase_C"/>
</dbReference>
<evidence type="ECO:0000256" key="1">
    <source>
        <dbReference type="ARBA" id="ARBA00004496"/>
    </source>
</evidence>
<dbReference type="PANTHER" id="PTHR18919:SF107">
    <property type="entry name" value="ACETYL-COA ACETYLTRANSFERASE, CYTOSOLIC"/>
    <property type="match status" value="1"/>
</dbReference>
<feature type="active site" description="Acyl-thioester intermediate" evidence="9">
    <location>
        <position position="89"/>
    </location>
</feature>
<proteinExistence type="inferred from homology"/>
<evidence type="ECO:0000259" key="11">
    <source>
        <dbReference type="Pfam" id="PF00108"/>
    </source>
</evidence>
<dbReference type="FunFam" id="3.40.47.10:FF:000010">
    <property type="entry name" value="Acetyl-CoA acetyltransferase (Thiolase)"/>
    <property type="match status" value="1"/>
</dbReference>
<dbReference type="InterPro" id="IPR020613">
    <property type="entry name" value="Thiolase_CS"/>
</dbReference>
<gene>
    <name evidence="13" type="ordered locus">Desaci_2717</name>
</gene>
<dbReference type="RefSeq" id="WP_014827644.1">
    <property type="nucleotide sequence ID" value="NC_018068.1"/>
</dbReference>
<evidence type="ECO:0000256" key="2">
    <source>
        <dbReference type="ARBA" id="ARBA00010982"/>
    </source>
</evidence>
<evidence type="ECO:0000256" key="3">
    <source>
        <dbReference type="ARBA" id="ARBA00012705"/>
    </source>
</evidence>
<feature type="active site" description="Proton acceptor" evidence="9">
    <location>
        <position position="378"/>
    </location>
</feature>
<keyword evidence="14" id="KW-1185">Reference proteome</keyword>
<evidence type="ECO:0000259" key="12">
    <source>
        <dbReference type="Pfam" id="PF02803"/>
    </source>
</evidence>
<dbReference type="Proteomes" id="UP000002892">
    <property type="component" value="Chromosome"/>
</dbReference>
<evidence type="ECO:0000256" key="8">
    <source>
        <dbReference type="ARBA" id="ARBA00051550"/>
    </source>
</evidence>
<evidence type="ECO:0000256" key="9">
    <source>
        <dbReference type="PIRSR" id="PIRSR000429-1"/>
    </source>
</evidence>
<dbReference type="InterPro" id="IPR020616">
    <property type="entry name" value="Thiolase_N"/>
</dbReference>
<dbReference type="EC" id="2.3.1.9" evidence="3"/>
<keyword evidence="5 10" id="KW-0012">Acyltransferase</keyword>
<sequence length="392" mass="41777">MQLRDAVIVAPVRTPVGKCGGVLAEVPAYKLGAAVIKETIARAGIDPLEIDDVIMGNLFSFDVANMARMCVLEAGLPLQVPGMTVDRQCSSALNAIMLAAALVMSGLGDVYIAGGAESDSRRPYVMERADKAYKVQTAPKFFGIQASPPQIGNPPMGITAENVADLYGITRSEMDEFALQSHKKALVAIERGAFDEQIVPITIPQRKGSPLIVNRDECPRPDISLEALSKLKPAFKEGGTVTAGNSSPMNDGASACVVMSREKAEEMGLDWMLKFKAYAIAALDPNYMGLGPIHSTRKLLKQTGTVIKDFDVLELNEAFAAQSIACIRDLGMDMEKVNVNGGAIALGHPLAATGGILTAKLAYLMRERQLKNGLISFCCGGGQGVTAWFEAR</sequence>
<dbReference type="Gene3D" id="3.40.47.10">
    <property type="match status" value="2"/>
</dbReference>
<dbReference type="SUPFAM" id="SSF53901">
    <property type="entry name" value="Thiolase-like"/>
    <property type="match status" value="2"/>
</dbReference>